<organism evidence="2 3">
    <name type="scientific">Chloropicon roscoffensis</name>
    <dbReference type="NCBI Taxonomy" id="1461544"/>
    <lineage>
        <taxon>Eukaryota</taxon>
        <taxon>Viridiplantae</taxon>
        <taxon>Chlorophyta</taxon>
        <taxon>Chloropicophyceae</taxon>
        <taxon>Chloropicales</taxon>
        <taxon>Chloropicaceae</taxon>
        <taxon>Chloropicon</taxon>
    </lineage>
</organism>
<dbReference type="PANTHER" id="PTHR44917:SF1">
    <property type="entry name" value="PROTEIN HIGH CHLOROPHYLL FLUORESCENT 107"/>
    <property type="match status" value="1"/>
</dbReference>
<dbReference type="PANTHER" id="PTHR44917">
    <property type="entry name" value="PROTEIN HIGH CHLOROPHYLL FLUORESCENT 107"/>
    <property type="match status" value="1"/>
</dbReference>
<dbReference type="Gene3D" id="1.25.40.10">
    <property type="entry name" value="Tetratricopeptide repeat domain"/>
    <property type="match status" value="2"/>
</dbReference>
<reference evidence="2 3" key="1">
    <citation type="submission" date="2024-03" db="EMBL/GenBank/DDBJ databases">
        <title>Complete genome sequence of the green alga Chloropicon roscoffensis RCC1871.</title>
        <authorList>
            <person name="Lemieux C."/>
            <person name="Pombert J.-F."/>
            <person name="Otis C."/>
            <person name="Turmel M."/>
        </authorList>
    </citation>
    <scope>NUCLEOTIDE SEQUENCE [LARGE SCALE GENOMIC DNA]</scope>
    <source>
        <strain evidence="2 3">RCC1871</strain>
    </source>
</reference>
<dbReference type="AlphaFoldDB" id="A0AAX4PKA6"/>
<dbReference type="GO" id="GO:0006397">
    <property type="term" value="P:mRNA processing"/>
    <property type="evidence" value="ECO:0007669"/>
    <property type="project" value="InterPro"/>
</dbReference>
<dbReference type="EMBL" id="CP151514">
    <property type="protein sequence ID" value="WZN66065.1"/>
    <property type="molecule type" value="Genomic_DNA"/>
</dbReference>
<dbReference type="GO" id="GO:0006417">
    <property type="term" value="P:regulation of translation"/>
    <property type="evidence" value="ECO:0007669"/>
    <property type="project" value="TreeGrafter"/>
</dbReference>
<feature type="compositionally biased region" description="Low complexity" evidence="1">
    <location>
        <begin position="85"/>
        <end position="95"/>
    </location>
</feature>
<dbReference type="InterPro" id="IPR011990">
    <property type="entry name" value="TPR-like_helical_dom_sf"/>
</dbReference>
<name>A0AAX4PKA6_9CHLO</name>
<protein>
    <submittedName>
        <fullName evidence="2">PsbB mRNA maturation factor Mbb1</fullName>
    </submittedName>
</protein>
<evidence type="ECO:0000313" key="2">
    <source>
        <dbReference type="EMBL" id="WZN66065.1"/>
    </source>
</evidence>
<dbReference type="Proteomes" id="UP001472866">
    <property type="component" value="Chromosome 14"/>
</dbReference>
<sequence>MAPAAPMTIRGAALRACAGPPPSAARGHLRSGSRRGVPCPRGNAVHSIATHRRVPGPRLVDRGPTAALLVATGVTKSARADLATARASSSGDASGSSGGPLGADTDLRLYRARKKCRDGDRERAKDRKRSLYKQSEELFRGVIASSPRNGRAYVGLAKVLERQHKIELAKKVCEDACAATKGENAHVWQVWGSLEARHAGGDRQRARQLFDAAIAADKTLISAYHSWAMLEQRDGNAAKARQLLVKALATAEHEARPASHVYVALARLAEGEGDVSAARKWYKLGVASGNFRDCGPALTAWAILEAKQGNEGVSRDLFQKSLKGAKSRFAWLSLGTWELRWGNVDQGREVLREACELFPADAAIAQGYANAFTKSSESCEADMDHARDLFERAVEVDDKHQHAYHNWAMGEWLLAKDVDRARELFQQGIWSGPTSAQAAKSFSSWAHMEAVEDRNIELSRSLYSCAARLKPRSTKLILNWAKDERAYGDSVRANELERLAGSILAEPRQGVSKLSPSEVAAEIDSLSIETALAEGVEEFIEFIEKWNKYYKQRRRTAAANTL</sequence>
<feature type="region of interest" description="Disordered" evidence="1">
    <location>
        <begin position="19"/>
        <end position="43"/>
    </location>
</feature>
<keyword evidence="3" id="KW-1185">Reference proteome</keyword>
<evidence type="ECO:0000313" key="3">
    <source>
        <dbReference type="Proteomes" id="UP001472866"/>
    </source>
</evidence>
<dbReference type="InterPro" id="IPR003107">
    <property type="entry name" value="HAT"/>
</dbReference>
<dbReference type="SMART" id="SM00386">
    <property type="entry name" value="HAT"/>
    <property type="match status" value="7"/>
</dbReference>
<dbReference type="InterPro" id="IPR044624">
    <property type="entry name" value="Mbb1-like"/>
</dbReference>
<evidence type="ECO:0000256" key="1">
    <source>
        <dbReference type="SAM" id="MobiDB-lite"/>
    </source>
</evidence>
<dbReference type="GO" id="GO:0003729">
    <property type="term" value="F:mRNA binding"/>
    <property type="evidence" value="ECO:0007669"/>
    <property type="project" value="InterPro"/>
</dbReference>
<dbReference type="SUPFAM" id="SSF48452">
    <property type="entry name" value="TPR-like"/>
    <property type="match status" value="2"/>
</dbReference>
<accession>A0AAX4PKA6</accession>
<proteinExistence type="predicted"/>
<dbReference type="GO" id="GO:0003727">
    <property type="term" value="F:single-stranded RNA binding"/>
    <property type="evidence" value="ECO:0007669"/>
    <property type="project" value="TreeGrafter"/>
</dbReference>
<feature type="region of interest" description="Disordered" evidence="1">
    <location>
        <begin position="85"/>
        <end position="104"/>
    </location>
</feature>
<gene>
    <name evidence="2" type="ORF">HKI87_14g76280</name>
</gene>